<dbReference type="EMBL" id="MSTI01000151">
    <property type="protein sequence ID" value="OLV16238.1"/>
    <property type="molecule type" value="Genomic_DNA"/>
</dbReference>
<dbReference type="RefSeq" id="WP_075835933.1">
    <property type="nucleotide sequence ID" value="NZ_MSTI01000151.1"/>
</dbReference>
<feature type="domain" description="NADPH-dependent FMN reductase-like" evidence="1">
    <location>
        <begin position="12"/>
        <end position="153"/>
    </location>
</feature>
<dbReference type="PANTHER" id="PTHR30543">
    <property type="entry name" value="CHROMATE REDUCTASE"/>
    <property type="match status" value="1"/>
</dbReference>
<evidence type="ECO:0000313" key="2">
    <source>
        <dbReference type="EMBL" id="OLV16238.1"/>
    </source>
</evidence>
<comment type="caution">
    <text evidence="2">The sequence shown here is derived from an EMBL/GenBank/DDBJ whole genome shotgun (WGS) entry which is preliminary data.</text>
</comment>
<dbReference type="Gene3D" id="3.40.50.360">
    <property type="match status" value="1"/>
</dbReference>
<dbReference type="PANTHER" id="PTHR30543:SF21">
    <property type="entry name" value="NAD(P)H-DEPENDENT FMN REDUCTASE LOT6"/>
    <property type="match status" value="1"/>
</dbReference>
<keyword evidence="3" id="KW-1185">Reference proteome</keyword>
<dbReference type="AlphaFoldDB" id="A0A1U7NTI4"/>
<evidence type="ECO:0000313" key="3">
    <source>
        <dbReference type="Proteomes" id="UP000186607"/>
    </source>
</evidence>
<reference evidence="2 3" key="1">
    <citation type="submission" date="2017-01" db="EMBL/GenBank/DDBJ databases">
        <title>Genome Analysis of Deinococcus marmoris KOPRI26562.</title>
        <authorList>
            <person name="Kim J.H."/>
            <person name="Oh H.-M."/>
        </authorList>
    </citation>
    <scope>NUCLEOTIDE SEQUENCE [LARGE SCALE GENOMIC DNA]</scope>
    <source>
        <strain evidence="2 3">KOPRI26562</strain>
    </source>
</reference>
<dbReference type="GO" id="GO:0010181">
    <property type="term" value="F:FMN binding"/>
    <property type="evidence" value="ECO:0007669"/>
    <property type="project" value="TreeGrafter"/>
</dbReference>
<dbReference type="InterPro" id="IPR029039">
    <property type="entry name" value="Flavoprotein-like_sf"/>
</dbReference>
<name>A0A1U7NTI4_9DEIO</name>
<protein>
    <submittedName>
        <fullName evidence="2">Reductase</fullName>
    </submittedName>
</protein>
<dbReference type="InterPro" id="IPR005025">
    <property type="entry name" value="FMN_Rdtase-like_dom"/>
</dbReference>
<dbReference type="Proteomes" id="UP000186607">
    <property type="component" value="Unassembled WGS sequence"/>
</dbReference>
<dbReference type="GO" id="GO:0005829">
    <property type="term" value="C:cytosol"/>
    <property type="evidence" value="ECO:0007669"/>
    <property type="project" value="TreeGrafter"/>
</dbReference>
<dbReference type="Pfam" id="PF03358">
    <property type="entry name" value="FMN_red"/>
    <property type="match status" value="1"/>
</dbReference>
<proteinExistence type="predicted"/>
<dbReference type="SUPFAM" id="SSF52218">
    <property type="entry name" value="Flavoproteins"/>
    <property type="match status" value="1"/>
</dbReference>
<dbReference type="InterPro" id="IPR050712">
    <property type="entry name" value="NAD(P)H-dep_reductase"/>
</dbReference>
<dbReference type="GO" id="GO:0016491">
    <property type="term" value="F:oxidoreductase activity"/>
    <property type="evidence" value="ECO:0007669"/>
    <property type="project" value="InterPro"/>
</dbReference>
<dbReference type="STRING" id="249408.BOO71_0012562"/>
<sequence length="199" mass="22077">MIDGGKEQLRLQIVIASTRPGRVGKPIGEWMAAEARQYEGFEVEVADLAEINLPFFDESNHPRFQKYEHQHTKDWSARVAASDAYVFVQPEYNYGISAPLKNALDYLVMEWNRKPAAFVSYGGVSAGLRAAQHTRQVLAALNMMPIAAAVSIPFVGSMMHDGEFQPSDIVQASVVPMLDELHLWAAALQDMRRKASSVG</sequence>
<accession>A0A1U7NTI4</accession>
<evidence type="ECO:0000259" key="1">
    <source>
        <dbReference type="Pfam" id="PF03358"/>
    </source>
</evidence>
<organism evidence="2 3">
    <name type="scientific">Deinococcus marmoris</name>
    <dbReference type="NCBI Taxonomy" id="249408"/>
    <lineage>
        <taxon>Bacteria</taxon>
        <taxon>Thermotogati</taxon>
        <taxon>Deinococcota</taxon>
        <taxon>Deinococci</taxon>
        <taxon>Deinococcales</taxon>
        <taxon>Deinococcaceae</taxon>
        <taxon>Deinococcus</taxon>
    </lineage>
</organism>
<dbReference type="OrthoDB" id="9812295at2"/>
<gene>
    <name evidence="2" type="ORF">BOO71_0012562</name>
</gene>